<accession>A2D871</accession>
<evidence type="ECO:0000313" key="2">
    <source>
        <dbReference type="EMBL" id="EAY23504.1"/>
    </source>
</evidence>
<dbReference type="VEuPathDB" id="TrichDB:TVAGG3_1046780"/>
<feature type="region of interest" description="Disordered" evidence="1">
    <location>
        <begin position="1"/>
        <end position="21"/>
    </location>
</feature>
<dbReference type="InterPro" id="IPR036452">
    <property type="entry name" value="Ribo_hydro-like"/>
</dbReference>
<name>A2D871_TRIV3</name>
<keyword evidence="3" id="KW-1185">Reference proteome</keyword>
<proteinExistence type="predicted"/>
<gene>
    <name evidence="2" type="ORF">TVAG_071680</name>
</gene>
<evidence type="ECO:0000256" key="1">
    <source>
        <dbReference type="SAM" id="MobiDB-lite"/>
    </source>
</evidence>
<dbReference type="GO" id="GO:0016799">
    <property type="term" value="F:hydrolase activity, hydrolyzing N-glycosyl compounds"/>
    <property type="evidence" value="ECO:0007669"/>
    <property type="project" value="InterPro"/>
</dbReference>
<dbReference type="Proteomes" id="UP000001542">
    <property type="component" value="Unassembled WGS sequence"/>
</dbReference>
<protein>
    <submittedName>
        <fullName evidence="2">Uncharacterized protein</fullName>
    </submittedName>
</protein>
<dbReference type="InParanoid" id="A2D871"/>
<dbReference type="KEGG" id="tva:5469068"/>
<dbReference type="AlphaFoldDB" id="A2D871"/>
<dbReference type="OrthoDB" id="31079at2759"/>
<reference evidence="2" key="1">
    <citation type="submission" date="2006-10" db="EMBL/GenBank/DDBJ databases">
        <authorList>
            <person name="Amadeo P."/>
            <person name="Zhao Q."/>
            <person name="Wortman J."/>
            <person name="Fraser-Liggett C."/>
            <person name="Carlton J."/>
        </authorList>
    </citation>
    <scope>NUCLEOTIDE SEQUENCE</scope>
    <source>
        <strain evidence="2">G3</strain>
    </source>
</reference>
<sequence>MGGGSFVTKDQNEDTPFPLPEKDKISEFLTNGKLIHLYPNHNVSGDSLATKIIFDSNIRIRLICHSVTCNYFVKGAPIDFLKEKAKKEENIETDPATVVGLLMVEWFKVRHSDVGQCPHDPLTIHEAVFGGEKSPLKYVRGNFVFHEWAAYSTFIPNNDGPHFMAVETIPNNSFLKQLGDSLMIEDYHN</sequence>
<reference evidence="2" key="2">
    <citation type="journal article" date="2007" name="Science">
        <title>Draft genome sequence of the sexually transmitted pathogen Trichomonas vaginalis.</title>
        <authorList>
            <person name="Carlton J.M."/>
            <person name="Hirt R.P."/>
            <person name="Silva J.C."/>
            <person name="Delcher A.L."/>
            <person name="Schatz M."/>
            <person name="Zhao Q."/>
            <person name="Wortman J.R."/>
            <person name="Bidwell S.L."/>
            <person name="Alsmark U.C.M."/>
            <person name="Besteiro S."/>
            <person name="Sicheritz-Ponten T."/>
            <person name="Noel C.J."/>
            <person name="Dacks J.B."/>
            <person name="Foster P.G."/>
            <person name="Simillion C."/>
            <person name="Van de Peer Y."/>
            <person name="Miranda-Saavedra D."/>
            <person name="Barton G.J."/>
            <person name="Westrop G.D."/>
            <person name="Mueller S."/>
            <person name="Dessi D."/>
            <person name="Fiori P.L."/>
            <person name="Ren Q."/>
            <person name="Paulsen I."/>
            <person name="Zhang H."/>
            <person name="Bastida-Corcuera F.D."/>
            <person name="Simoes-Barbosa A."/>
            <person name="Brown M.T."/>
            <person name="Hayes R.D."/>
            <person name="Mukherjee M."/>
            <person name="Okumura C.Y."/>
            <person name="Schneider R."/>
            <person name="Smith A.J."/>
            <person name="Vanacova S."/>
            <person name="Villalvazo M."/>
            <person name="Haas B.J."/>
            <person name="Pertea M."/>
            <person name="Feldblyum T.V."/>
            <person name="Utterback T.R."/>
            <person name="Shu C.L."/>
            <person name="Osoegawa K."/>
            <person name="de Jong P.J."/>
            <person name="Hrdy I."/>
            <person name="Horvathova L."/>
            <person name="Zubacova Z."/>
            <person name="Dolezal P."/>
            <person name="Malik S.B."/>
            <person name="Logsdon J.M. Jr."/>
            <person name="Henze K."/>
            <person name="Gupta A."/>
            <person name="Wang C.C."/>
            <person name="Dunne R.L."/>
            <person name="Upcroft J.A."/>
            <person name="Upcroft P."/>
            <person name="White O."/>
            <person name="Salzberg S.L."/>
            <person name="Tang P."/>
            <person name="Chiu C.-H."/>
            <person name="Lee Y.-S."/>
            <person name="Embley T.M."/>
            <person name="Coombs G.H."/>
            <person name="Mottram J.C."/>
            <person name="Tachezy J."/>
            <person name="Fraser-Liggett C.M."/>
            <person name="Johnson P.J."/>
        </authorList>
    </citation>
    <scope>NUCLEOTIDE SEQUENCE [LARGE SCALE GENOMIC DNA]</scope>
    <source>
        <strain evidence="2">G3</strain>
    </source>
</reference>
<dbReference type="SUPFAM" id="SSF53590">
    <property type="entry name" value="Nucleoside hydrolase"/>
    <property type="match status" value="1"/>
</dbReference>
<evidence type="ECO:0000313" key="3">
    <source>
        <dbReference type="Proteomes" id="UP000001542"/>
    </source>
</evidence>
<dbReference type="VEuPathDB" id="TrichDB:TVAG_071680"/>
<dbReference type="EMBL" id="DS113178">
    <property type="protein sequence ID" value="EAY23504.1"/>
    <property type="molecule type" value="Genomic_DNA"/>
</dbReference>
<organism evidence="2 3">
    <name type="scientific">Trichomonas vaginalis (strain ATCC PRA-98 / G3)</name>
    <dbReference type="NCBI Taxonomy" id="412133"/>
    <lineage>
        <taxon>Eukaryota</taxon>
        <taxon>Metamonada</taxon>
        <taxon>Parabasalia</taxon>
        <taxon>Trichomonadida</taxon>
        <taxon>Trichomonadidae</taxon>
        <taxon>Trichomonas</taxon>
    </lineage>
</organism>